<dbReference type="Proteomes" id="UP000811246">
    <property type="component" value="Chromosome 14"/>
</dbReference>
<feature type="region of interest" description="Disordered" evidence="5">
    <location>
        <begin position="110"/>
        <end position="138"/>
    </location>
</feature>
<gene>
    <name evidence="7" type="ORF">I3842_14G041300</name>
</gene>
<feature type="compositionally biased region" description="Polar residues" evidence="5">
    <location>
        <begin position="381"/>
        <end position="393"/>
    </location>
</feature>
<evidence type="ECO:0000256" key="5">
    <source>
        <dbReference type="SAM" id="MobiDB-lite"/>
    </source>
</evidence>
<dbReference type="PANTHER" id="PTHR31413">
    <property type="entry name" value="AFP HOMOLOG 2"/>
    <property type="match status" value="1"/>
</dbReference>
<comment type="similarity">
    <text evidence="2 4">Belongs to the Ninja family.</text>
</comment>
<comment type="subcellular location">
    <subcellularLocation>
        <location evidence="1 4">Nucleus</location>
    </subcellularLocation>
</comment>
<dbReference type="EMBL" id="CM031838">
    <property type="protein sequence ID" value="KAG6677748.1"/>
    <property type="molecule type" value="Genomic_DNA"/>
</dbReference>
<evidence type="ECO:0000259" key="6">
    <source>
        <dbReference type="Pfam" id="PF16135"/>
    </source>
</evidence>
<evidence type="ECO:0000313" key="7">
    <source>
        <dbReference type="EMBL" id="KAG6677748.1"/>
    </source>
</evidence>
<dbReference type="AlphaFoldDB" id="A0A922AGW4"/>
<dbReference type="GO" id="GO:0005634">
    <property type="term" value="C:nucleus"/>
    <property type="evidence" value="ECO:0007669"/>
    <property type="project" value="UniProtKB-SubCell"/>
</dbReference>
<evidence type="ECO:0000256" key="1">
    <source>
        <dbReference type="ARBA" id="ARBA00004123"/>
    </source>
</evidence>
<name>A0A922AGW4_CARIL</name>
<dbReference type="PANTHER" id="PTHR31413:SF15">
    <property type="entry name" value="NINJA-FAMILY PROTEIN"/>
    <property type="match status" value="1"/>
</dbReference>
<feature type="compositionally biased region" description="Basic and acidic residues" evidence="5">
    <location>
        <begin position="336"/>
        <end position="355"/>
    </location>
</feature>
<feature type="region of interest" description="Disordered" evidence="5">
    <location>
        <begin position="53"/>
        <end position="73"/>
    </location>
</feature>
<proteinExistence type="inferred from homology"/>
<feature type="region of interest" description="Disordered" evidence="5">
    <location>
        <begin position="370"/>
        <end position="393"/>
    </location>
</feature>
<feature type="region of interest" description="Disordered" evidence="5">
    <location>
        <begin position="325"/>
        <end position="358"/>
    </location>
</feature>
<dbReference type="Pfam" id="PF16135">
    <property type="entry name" value="TDBD"/>
    <property type="match status" value="1"/>
</dbReference>
<comment type="function">
    <text evidence="4">Acts as a negative regulator of abscisic acid (ABA) response.</text>
</comment>
<feature type="region of interest" description="Disordered" evidence="5">
    <location>
        <begin position="215"/>
        <end position="311"/>
    </location>
</feature>
<feature type="compositionally biased region" description="Low complexity" evidence="5">
    <location>
        <begin position="261"/>
        <end position="282"/>
    </location>
</feature>
<sequence>MVDVSKTGLKVDDEMELDLGLSIGGSFGKPEKLKPVKKVYALAADWKSNGYDVGLKENRPGFSRSSMLPGLDDKDAELLDPQAKREMHALRRQEAKKKREEKQQLRRVMFRARNGENGNECQRKEEEEEPALKKGRTEEDARNVNLHMSDKQIQKQMQHMHNDVTNPLPFAAETVEYPHPPTNGALRLPCVMPRWMPGGGGFEPSACRGFRPYKGSRSPGHSFSDGCERELIQPIGDGNGGNRKTVSHGSPICSSSAGCEDPSSSLDGVGSGSDSRSHSSNSLAEQSQLKGQKANDTKGQSKHSASSNAAESVYDINVNLTERFLQQNPTQPSPPRPKEESMPETEAKASDKHISNTENAAPCLEKETMLEMGKPPGPAPRTQNQDPHNSLPQMPCVSTTGNGPNGKTIRGFLYRYTKSEVSIICVCHGSSFSPAEFVQHAGGTDVSNPLKHITVIPSAFG</sequence>
<dbReference type="GO" id="GO:0045892">
    <property type="term" value="P:negative regulation of DNA-templated transcription"/>
    <property type="evidence" value="ECO:0007669"/>
    <property type="project" value="TreeGrafter"/>
</dbReference>
<feature type="domain" description="Tify" evidence="6">
    <location>
        <begin position="421"/>
        <end position="454"/>
    </location>
</feature>
<evidence type="ECO:0000256" key="3">
    <source>
        <dbReference type="ARBA" id="ARBA00023242"/>
    </source>
</evidence>
<feature type="compositionally biased region" description="Polar residues" evidence="5">
    <location>
        <begin position="242"/>
        <end position="257"/>
    </location>
</feature>
<comment type="caution">
    <text evidence="7">The sequence shown here is derived from an EMBL/GenBank/DDBJ whole genome shotgun (WGS) entry which is preliminary data.</text>
</comment>
<dbReference type="InterPro" id="IPR032308">
    <property type="entry name" value="TDBD"/>
</dbReference>
<accession>A0A922AGW4</accession>
<organism evidence="7 8">
    <name type="scientific">Carya illinoinensis</name>
    <name type="common">Pecan</name>
    <dbReference type="NCBI Taxonomy" id="32201"/>
    <lineage>
        <taxon>Eukaryota</taxon>
        <taxon>Viridiplantae</taxon>
        <taxon>Streptophyta</taxon>
        <taxon>Embryophyta</taxon>
        <taxon>Tracheophyta</taxon>
        <taxon>Spermatophyta</taxon>
        <taxon>Magnoliopsida</taxon>
        <taxon>eudicotyledons</taxon>
        <taxon>Gunneridae</taxon>
        <taxon>Pentapetalae</taxon>
        <taxon>rosids</taxon>
        <taxon>fabids</taxon>
        <taxon>Fagales</taxon>
        <taxon>Juglandaceae</taxon>
        <taxon>Carya</taxon>
    </lineage>
</organism>
<reference evidence="7" key="1">
    <citation type="submission" date="2021-01" db="EMBL/GenBank/DDBJ databases">
        <authorList>
            <person name="Lovell J.T."/>
            <person name="Bentley N."/>
            <person name="Bhattarai G."/>
            <person name="Jenkins J.W."/>
            <person name="Sreedasyam A."/>
            <person name="Alarcon Y."/>
            <person name="Bock C."/>
            <person name="Boston L."/>
            <person name="Carlson J."/>
            <person name="Cervantes K."/>
            <person name="Clermont K."/>
            <person name="Krom N."/>
            <person name="Kubenka K."/>
            <person name="Mamidi S."/>
            <person name="Mattison C."/>
            <person name="Monteros M."/>
            <person name="Pisani C."/>
            <person name="Plott C."/>
            <person name="Rajasekar S."/>
            <person name="Rhein H.S."/>
            <person name="Rohla C."/>
            <person name="Song M."/>
            <person name="Hilaire R.S."/>
            <person name="Shu S."/>
            <person name="Wells L."/>
            <person name="Wang X."/>
            <person name="Webber J."/>
            <person name="Heerema R.J."/>
            <person name="Klein P."/>
            <person name="Conner P."/>
            <person name="Grauke L."/>
            <person name="Grimwood J."/>
            <person name="Schmutz J."/>
            <person name="Randall J.J."/>
        </authorList>
    </citation>
    <scope>NUCLEOTIDE SEQUENCE</scope>
    <source>
        <tissue evidence="7">Leaf</tissue>
    </source>
</reference>
<evidence type="ECO:0000256" key="2">
    <source>
        <dbReference type="ARBA" id="ARBA00006081"/>
    </source>
</evidence>
<evidence type="ECO:0000313" key="8">
    <source>
        <dbReference type="Proteomes" id="UP000811246"/>
    </source>
</evidence>
<feature type="compositionally biased region" description="Basic and acidic residues" evidence="5">
    <location>
        <begin position="121"/>
        <end position="138"/>
    </location>
</feature>
<protein>
    <recommendedName>
        <fullName evidence="4">Ninja-family protein</fullName>
    </recommendedName>
    <alternativeName>
        <fullName evidence="4">ABI-binding protein</fullName>
    </alternativeName>
</protein>
<dbReference type="GO" id="GO:0007165">
    <property type="term" value="P:signal transduction"/>
    <property type="evidence" value="ECO:0007669"/>
    <property type="project" value="InterPro"/>
</dbReference>
<dbReference type="InterPro" id="IPR031307">
    <property type="entry name" value="Ninja_fam"/>
</dbReference>
<evidence type="ECO:0000256" key="4">
    <source>
        <dbReference type="RuleBase" id="RU369029"/>
    </source>
</evidence>
<keyword evidence="3 4" id="KW-0539">Nucleus</keyword>